<comment type="similarity">
    <text evidence="2">Belongs to the MSOX/MTOX family.</text>
</comment>
<dbReference type="GeneID" id="43594646"/>
<evidence type="ECO:0000313" key="7">
    <source>
        <dbReference type="EMBL" id="RDL41818.1"/>
    </source>
</evidence>
<keyword evidence="8" id="KW-1185">Reference proteome</keyword>
<keyword evidence="3" id="KW-0285">Flavoprotein</keyword>
<dbReference type="GO" id="GO:0050031">
    <property type="term" value="F:L-pipecolate oxidase activity"/>
    <property type="evidence" value="ECO:0007669"/>
    <property type="project" value="TreeGrafter"/>
</dbReference>
<dbReference type="AlphaFoldDB" id="A0A370U218"/>
<evidence type="ECO:0000256" key="5">
    <source>
        <dbReference type="ARBA" id="ARBA00023002"/>
    </source>
</evidence>
<dbReference type="GO" id="GO:0050660">
    <property type="term" value="F:flavin adenine dinucleotide binding"/>
    <property type="evidence" value="ECO:0007669"/>
    <property type="project" value="InterPro"/>
</dbReference>
<dbReference type="InterPro" id="IPR036188">
    <property type="entry name" value="FAD/NAD-bd_sf"/>
</dbReference>
<accession>A0A370U218</accession>
<dbReference type="InterPro" id="IPR006076">
    <property type="entry name" value="FAD-dep_OxRdtase"/>
</dbReference>
<dbReference type="STRING" id="2656787.A0A370U218"/>
<dbReference type="GO" id="GO:0008115">
    <property type="term" value="F:sarcosine oxidase activity"/>
    <property type="evidence" value="ECO:0007669"/>
    <property type="project" value="TreeGrafter"/>
</dbReference>
<evidence type="ECO:0000256" key="4">
    <source>
        <dbReference type="ARBA" id="ARBA00022827"/>
    </source>
</evidence>
<protein>
    <submittedName>
        <fullName evidence="7">FAD protein</fullName>
    </submittedName>
</protein>
<evidence type="ECO:0000259" key="6">
    <source>
        <dbReference type="Pfam" id="PF01266"/>
    </source>
</evidence>
<evidence type="ECO:0000256" key="1">
    <source>
        <dbReference type="ARBA" id="ARBA00001974"/>
    </source>
</evidence>
<comment type="caution">
    <text evidence="7">The sequence shown here is derived from an EMBL/GenBank/DDBJ whole genome shotgun (WGS) entry which is preliminary data.</text>
</comment>
<gene>
    <name evidence="7" type="ORF">BP5553_01797</name>
</gene>
<name>A0A370U218_9HELO</name>
<dbReference type="Gene3D" id="3.30.9.10">
    <property type="entry name" value="D-Amino Acid Oxidase, subunit A, domain 2"/>
    <property type="match status" value="1"/>
</dbReference>
<evidence type="ECO:0000313" key="8">
    <source>
        <dbReference type="Proteomes" id="UP000254866"/>
    </source>
</evidence>
<comment type="cofactor">
    <cofactor evidence="1">
        <name>FAD</name>
        <dbReference type="ChEBI" id="CHEBI:57692"/>
    </cofactor>
</comment>
<organism evidence="7 8">
    <name type="scientific">Venustampulla echinocandica</name>
    <dbReference type="NCBI Taxonomy" id="2656787"/>
    <lineage>
        <taxon>Eukaryota</taxon>
        <taxon>Fungi</taxon>
        <taxon>Dikarya</taxon>
        <taxon>Ascomycota</taxon>
        <taxon>Pezizomycotina</taxon>
        <taxon>Leotiomycetes</taxon>
        <taxon>Helotiales</taxon>
        <taxon>Pleuroascaceae</taxon>
        <taxon>Venustampulla</taxon>
    </lineage>
</organism>
<dbReference type="OrthoDB" id="2219495at2759"/>
<reference evidence="7 8" key="1">
    <citation type="journal article" date="2018" name="IMA Fungus">
        <title>IMA Genome-F 9: Draft genome sequence of Annulohypoxylon stygium, Aspergillus mulundensis, Berkeleyomyces basicola (syn. Thielaviopsis basicola), Ceratocystis smalleyi, two Cercospora beticola strains, Coleophoma cylindrospora, Fusarium fracticaudum, Phialophora cf. hyalina, and Morchella septimelata.</title>
        <authorList>
            <person name="Wingfield B.D."/>
            <person name="Bills G.F."/>
            <person name="Dong Y."/>
            <person name="Huang W."/>
            <person name="Nel W.J."/>
            <person name="Swalarsk-Parry B.S."/>
            <person name="Vaghefi N."/>
            <person name="Wilken P.M."/>
            <person name="An Z."/>
            <person name="de Beer Z.W."/>
            <person name="De Vos L."/>
            <person name="Chen L."/>
            <person name="Duong T.A."/>
            <person name="Gao Y."/>
            <person name="Hammerbacher A."/>
            <person name="Kikkert J.R."/>
            <person name="Li Y."/>
            <person name="Li H."/>
            <person name="Li K."/>
            <person name="Li Q."/>
            <person name="Liu X."/>
            <person name="Ma X."/>
            <person name="Naidoo K."/>
            <person name="Pethybridge S.J."/>
            <person name="Sun J."/>
            <person name="Steenkamp E.T."/>
            <person name="van der Nest M.A."/>
            <person name="van Wyk S."/>
            <person name="Wingfield M.J."/>
            <person name="Xiong C."/>
            <person name="Yue Q."/>
            <person name="Zhang X."/>
        </authorList>
    </citation>
    <scope>NUCLEOTIDE SEQUENCE [LARGE SCALE GENOMIC DNA]</scope>
    <source>
        <strain evidence="7 8">BP 5553</strain>
    </source>
</reference>
<evidence type="ECO:0000256" key="3">
    <source>
        <dbReference type="ARBA" id="ARBA00022630"/>
    </source>
</evidence>
<evidence type="ECO:0000256" key="2">
    <source>
        <dbReference type="ARBA" id="ARBA00010989"/>
    </source>
</evidence>
<feature type="domain" description="FAD dependent oxidoreductase" evidence="6">
    <location>
        <begin position="15"/>
        <end position="405"/>
    </location>
</feature>
<dbReference type="GO" id="GO:0004657">
    <property type="term" value="F:proline dehydrogenase activity"/>
    <property type="evidence" value="ECO:0007669"/>
    <property type="project" value="TreeGrafter"/>
</dbReference>
<dbReference type="Pfam" id="PF01266">
    <property type="entry name" value="DAO"/>
    <property type="match status" value="1"/>
</dbReference>
<keyword evidence="5" id="KW-0560">Oxidoreductase</keyword>
<dbReference type="PANTHER" id="PTHR10961">
    <property type="entry name" value="PEROXISOMAL SARCOSINE OXIDASE"/>
    <property type="match status" value="1"/>
</dbReference>
<dbReference type="SUPFAM" id="SSF51905">
    <property type="entry name" value="FAD/NAD(P)-binding domain"/>
    <property type="match status" value="1"/>
</dbReference>
<sequence length="460" mass="49536">MSSSPASPPSPKSALIVGSGVFGLSTALALSTRPSFATTTITVLDRLPFPAHDASSVDSSRIIRADYADPAYAGLASKAQSIWRQTEPSQLGGEGRYSESGLVLVADTGNGGEHYVRESYSNVVALNKRNGVADNSVTELPSKEAIAKTVGTGGGSGDWGYINRCSGWADAEAGMKWLRAQVDATKRVTFKTAEVISLLYSPSGDKVTGVRLKNNTILEADFTILATGAWTPSLIDLRGRSQATGQVIGYIPLTDAEQEKLGSMPMLLNMSTGMFIIPPRNNVLKVARHGYGYTNPVAISNPSSSPGKQEEKEIIVSLPATTHNHPDLTLPPEAQSAMKHALQSMLPTLPARPFSATKICWYTDTPTADFIITYHPNYNKSLFLATGGSGHGYKFLPVIGDCIADCIESRCPPEFREKWRWRENVVDNVVTEDGSRGGRRGMVLWDEMARTHVPSTSSKI</sequence>
<dbReference type="EMBL" id="NPIC01000001">
    <property type="protein sequence ID" value="RDL41818.1"/>
    <property type="molecule type" value="Genomic_DNA"/>
</dbReference>
<dbReference type="InterPro" id="IPR045170">
    <property type="entry name" value="MTOX"/>
</dbReference>
<dbReference type="RefSeq" id="XP_031874474.1">
    <property type="nucleotide sequence ID" value="XM_032010420.1"/>
</dbReference>
<dbReference type="Proteomes" id="UP000254866">
    <property type="component" value="Unassembled WGS sequence"/>
</dbReference>
<dbReference type="PANTHER" id="PTHR10961:SF46">
    <property type="entry name" value="PEROXISOMAL SARCOSINE OXIDASE"/>
    <property type="match status" value="1"/>
</dbReference>
<dbReference type="Gene3D" id="3.50.50.60">
    <property type="entry name" value="FAD/NAD(P)-binding domain"/>
    <property type="match status" value="1"/>
</dbReference>
<proteinExistence type="inferred from homology"/>
<keyword evidence="4" id="KW-0274">FAD</keyword>